<feature type="compositionally biased region" description="Basic and acidic residues" evidence="1">
    <location>
        <begin position="141"/>
        <end position="170"/>
    </location>
</feature>
<sequence>MIQPGYSAALVSRSSALDITERRLGRGLNAARRRCWCDEGRISAVSARFTHSPSTVPIRTSELVIADRRAFSRLDGEETECREESPLWRLQRKDPGWLVGEHMQVFRGGAAGEIGRLLAANWSSERERGDPTRLMRVGEADRWGEKSQQREAKVEAGETEKAVAEDEAKAELTPVGEENRPIFPAPEKKRPVGERTRKVTRPVEAPPWHRFLDDVDAIGIRSQMRVRIARDEPESSERNRESG</sequence>
<proteinExistence type="predicted"/>
<protein>
    <submittedName>
        <fullName evidence="2">Uncharacterized protein</fullName>
    </submittedName>
</protein>
<accession>A0A835UKF6</accession>
<name>A0A835UKF6_VANPL</name>
<evidence type="ECO:0000256" key="1">
    <source>
        <dbReference type="SAM" id="MobiDB-lite"/>
    </source>
</evidence>
<gene>
    <name evidence="2" type="ORF">HPP92_020074</name>
</gene>
<dbReference type="Proteomes" id="UP000636800">
    <property type="component" value="Chromosome 10"/>
</dbReference>
<evidence type="ECO:0000313" key="2">
    <source>
        <dbReference type="EMBL" id="KAG0464005.1"/>
    </source>
</evidence>
<keyword evidence="3" id="KW-1185">Reference proteome</keyword>
<reference evidence="2 3" key="1">
    <citation type="journal article" date="2020" name="Nat. Food">
        <title>A phased Vanilla planifolia genome enables genetic improvement of flavour and production.</title>
        <authorList>
            <person name="Hasing T."/>
            <person name="Tang H."/>
            <person name="Brym M."/>
            <person name="Khazi F."/>
            <person name="Huang T."/>
            <person name="Chambers A.H."/>
        </authorList>
    </citation>
    <scope>NUCLEOTIDE SEQUENCE [LARGE SCALE GENOMIC DNA]</scope>
    <source>
        <tissue evidence="2">Leaf</tissue>
    </source>
</reference>
<dbReference type="OrthoDB" id="730489at2759"/>
<feature type="compositionally biased region" description="Basic and acidic residues" evidence="1">
    <location>
        <begin position="186"/>
        <end position="197"/>
    </location>
</feature>
<dbReference type="AlphaFoldDB" id="A0A835UKF6"/>
<dbReference type="EMBL" id="JADCNL010000010">
    <property type="protein sequence ID" value="KAG0464005.1"/>
    <property type="molecule type" value="Genomic_DNA"/>
</dbReference>
<evidence type="ECO:0000313" key="3">
    <source>
        <dbReference type="Proteomes" id="UP000636800"/>
    </source>
</evidence>
<feature type="region of interest" description="Disordered" evidence="1">
    <location>
        <begin position="141"/>
        <end position="202"/>
    </location>
</feature>
<organism evidence="2 3">
    <name type="scientific">Vanilla planifolia</name>
    <name type="common">Vanilla</name>
    <dbReference type="NCBI Taxonomy" id="51239"/>
    <lineage>
        <taxon>Eukaryota</taxon>
        <taxon>Viridiplantae</taxon>
        <taxon>Streptophyta</taxon>
        <taxon>Embryophyta</taxon>
        <taxon>Tracheophyta</taxon>
        <taxon>Spermatophyta</taxon>
        <taxon>Magnoliopsida</taxon>
        <taxon>Liliopsida</taxon>
        <taxon>Asparagales</taxon>
        <taxon>Orchidaceae</taxon>
        <taxon>Vanilloideae</taxon>
        <taxon>Vanilleae</taxon>
        <taxon>Vanilla</taxon>
    </lineage>
</organism>
<comment type="caution">
    <text evidence="2">The sequence shown here is derived from an EMBL/GenBank/DDBJ whole genome shotgun (WGS) entry which is preliminary data.</text>
</comment>